<dbReference type="EMBL" id="BJMV01000014">
    <property type="protein sequence ID" value="GEB86444.1"/>
    <property type="molecule type" value="Genomic_DNA"/>
</dbReference>
<accession>A0A4Y3TXF1</accession>
<organism evidence="3 4">
    <name type="scientific">Acetobacter peroxydans</name>
    <dbReference type="NCBI Taxonomy" id="104098"/>
    <lineage>
        <taxon>Bacteria</taxon>
        <taxon>Pseudomonadati</taxon>
        <taxon>Pseudomonadota</taxon>
        <taxon>Alphaproteobacteria</taxon>
        <taxon>Acetobacterales</taxon>
        <taxon>Acetobacteraceae</taxon>
        <taxon>Acetobacter</taxon>
    </lineage>
</organism>
<name>A0A4Y3TXF1_9PROT</name>
<dbReference type="RefSeq" id="WP_141377594.1">
    <property type="nucleotide sequence ID" value="NZ_BAPL01000030.1"/>
</dbReference>
<evidence type="ECO:0000313" key="3">
    <source>
        <dbReference type="EMBL" id="GEB86444.1"/>
    </source>
</evidence>
<dbReference type="PANTHER" id="PTHR30024:SF21">
    <property type="entry name" value="ABC TRANSPORTER SUBSTRATE-BINDING PROTEIN"/>
    <property type="match status" value="1"/>
</dbReference>
<gene>
    <name evidence="3" type="ORF">APE01nite_22410</name>
</gene>
<dbReference type="OrthoDB" id="9771642at2"/>
<dbReference type="AlphaFoldDB" id="A0A4Y3TXF1"/>
<sequence>MSSQGLFSVSRRALLSGAALATATTAAGLLLAPHFRHRRPRLQPDGSYRKLRLGWAGAEHCPVFAAAQQKGFFAHYNLDIEVVSSGANGHDTLDAMQNKAFDYAVASALIWIQYLNNALPAQLVLGVQPGNFRLLVRRSSGITRLDQLMGRTVAIPDRNAADKLFFAVMMRRKGLDAMNRIAWQDMPFDQISAAAQAEKIEAVAAHDPYGWELLHDHPDLFTELVGSNTGHYAERTSLVLGVSDSALAEDPAAATALVLALMDAAHWADTHRDEAATLIADDTPALSSDSARAMLHNEPLIRPVVGGALRDQIAQYCDELQLIGLMPDLEDSAALAHKFTRNVLHA</sequence>
<dbReference type="Pfam" id="PF09084">
    <property type="entry name" value="NMT1"/>
    <property type="match status" value="1"/>
</dbReference>
<feature type="domain" description="SsuA/THI5-like" evidence="2">
    <location>
        <begin position="60"/>
        <end position="275"/>
    </location>
</feature>
<dbReference type="PROSITE" id="PS51318">
    <property type="entry name" value="TAT"/>
    <property type="match status" value="1"/>
</dbReference>
<evidence type="ECO:0000259" key="2">
    <source>
        <dbReference type="Pfam" id="PF09084"/>
    </source>
</evidence>
<dbReference type="InterPro" id="IPR015168">
    <property type="entry name" value="SsuA/THI5"/>
</dbReference>
<keyword evidence="1" id="KW-0732">Signal</keyword>
<dbReference type="PANTHER" id="PTHR30024">
    <property type="entry name" value="ALIPHATIC SULFONATES-BINDING PROTEIN-RELATED"/>
    <property type="match status" value="1"/>
</dbReference>
<dbReference type="Gene3D" id="3.40.190.10">
    <property type="entry name" value="Periplasmic binding protein-like II"/>
    <property type="match status" value="2"/>
</dbReference>
<keyword evidence="4" id="KW-1185">Reference proteome</keyword>
<dbReference type="InterPro" id="IPR006311">
    <property type="entry name" value="TAT_signal"/>
</dbReference>
<dbReference type="SUPFAM" id="SSF53850">
    <property type="entry name" value="Periplasmic binding protein-like II"/>
    <property type="match status" value="1"/>
</dbReference>
<evidence type="ECO:0000256" key="1">
    <source>
        <dbReference type="SAM" id="SignalP"/>
    </source>
</evidence>
<proteinExistence type="predicted"/>
<feature type="chain" id="PRO_5021305365" evidence="1">
    <location>
        <begin position="22"/>
        <end position="346"/>
    </location>
</feature>
<dbReference type="Proteomes" id="UP000317730">
    <property type="component" value="Unassembled WGS sequence"/>
</dbReference>
<evidence type="ECO:0000313" key="4">
    <source>
        <dbReference type="Proteomes" id="UP000317730"/>
    </source>
</evidence>
<feature type="signal peptide" evidence="1">
    <location>
        <begin position="1"/>
        <end position="21"/>
    </location>
</feature>
<reference evidence="3 4" key="1">
    <citation type="submission" date="2019-06" db="EMBL/GenBank/DDBJ databases">
        <title>Whole genome shotgun sequence of Acetobacter peroxydans NBRC 13755.</title>
        <authorList>
            <person name="Hosoyama A."/>
            <person name="Uohara A."/>
            <person name="Ohji S."/>
            <person name="Ichikawa N."/>
        </authorList>
    </citation>
    <scope>NUCLEOTIDE SEQUENCE [LARGE SCALE GENOMIC DNA]</scope>
    <source>
        <strain evidence="3 4">NBRC 13755</strain>
    </source>
</reference>
<comment type="caution">
    <text evidence="3">The sequence shown here is derived from an EMBL/GenBank/DDBJ whole genome shotgun (WGS) entry which is preliminary data.</text>
</comment>
<protein>
    <submittedName>
        <fullName evidence="3">ABC transporter substrate-binding protein</fullName>
    </submittedName>
</protein>